<evidence type="ECO:0000256" key="1">
    <source>
        <dbReference type="ARBA" id="ARBA00010849"/>
    </source>
</evidence>
<dbReference type="InterPro" id="IPR007858">
    <property type="entry name" value="Dpy-30_motif"/>
</dbReference>
<dbReference type="Proteomes" id="UP000694523">
    <property type="component" value="Unplaced"/>
</dbReference>
<reference evidence="3" key="2">
    <citation type="submission" date="2025-09" db="UniProtKB">
        <authorList>
            <consortium name="Ensembl"/>
        </authorList>
    </citation>
    <scope>IDENTIFICATION</scope>
</reference>
<dbReference type="Ensembl" id="ENSNMLT00000011093.1">
    <property type="protein sequence ID" value="ENSNMLP00000009820.1"/>
    <property type="gene ID" value="ENSNMLG00000006816.1"/>
</dbReference>
<protein>
    <recommendedName>
        <fullName evidence="5">DPY30 domain-containing protein 2</fullName>
    </recommendedName>
</protein>
<sequence length="141" mass="16646">MDSEYLKTHMGMLPEALAEIAERRPADPIYYLAHWLYKYAANKEYEAQKKVYVAQMEKELAEAREEASRQEKDEERKIKEEIKEKTEQVPTFLLYLACMMPYCGKGTEISILIYIYIYFLTVRRDNCSIQCTCSRCSRGKD</sequence>
<comment type="similarity">
    <text evidence="1">Belongs to the dpy-30 family.</text>
</comment>
<accession>A0A8C6WIP6</accession>
<evidence type="ECO:0000256" key="2">
    <source>
        <dbReference type="SAM" id="Coils"/>
    </source>
</evidence>
<dbReference type="Pfam" id="PF05186">
    <property type="entry name" value="Dpy-30"/>
    <property type="match status" value="1"/>
</dbReference>
<evidence type="ECO:0000313" key="4">
    <source>
        <dbReference type="Proteomes" id="UP000694523"/>
    </source>
</evidence>
<dbReference type="Gene3D" id="1.20.890.10">
    <property type="entry name" value="cAMP-dependent protein kinase regulatory subunit, dimerization-anchoring domain"/>
    <property type="match status" value="1"/>
</dbReference>
<keyword evidence="2" id="KW-0175">Coiled coil</keyword>
<name>A0A8C6WIP6_9GOBI</name>
<proteinExistence type="inferred from homology"/>
<dbReference type="AlphaFoldDB" id="A0A8C6WIP6"/>
<organism evidence="3 4">
    <name type="scientific">Neogobius melanostomus</name>
    <name type="common">round goby</name>
    <dbReference type="NCBI Taxonomy" id="47308"/>
    <lineage>
        <taxon>Eukaryota</taxon>
        <taxon>Metazoa</taxon>
        <taxon>Chordata</taxon>
        <taxon>Craniata</taxon>
        <taxon>Vertebrata</taxon>
        <taxon>Euteleostomi</taxon>
        <taxon>Actinopterygii</taxon>
        <taxon>Neopterygii</taxon>
        <taxon>Teleostei</taxon>
        <taxon>Neoteleostei</taxon>
        <taxon>Acanthomorphata</taxon>
        <taxon>Gobiaria</taxon>
        <taxon>Gobiiformes</taxon>
        <taxon>Gobioidei</taxon>
        <taxon>Gobiidae</taxon>
        <taxon>Benthophilinae</taxon>
        <taxon>Neogobiini</taxon>
        <taxon>Neogobius</taxon>
    </lineage>
</organism>
<dbReference type="PANTHER" id="PTHR23356:SF16">
    <property type="entry name" value="DPY30 DOMAIN CONTAINING 2"/>
    <property type="match status" value="1"/>
</dbReference>
<dbReference type="InterPro" id="IPR049630">
    <property type="entry name" value="DYDC-like_DD"/>
</dbReference>
<keyword evidence="4" id="KW-1185">Reference proteome</keyword>
<dbReference type="PANTHER" id="PTHR23356">
    <property type="entry name" value="DPY30-RELATED"/>
    <property type="match status" value="1"/>
</dbReference>
<dbReference type="GO" id="GO:0048188">
    <property type="term" value="C:Set1C/COMPASS complex"/>
    <property type="evidence" value="ECO:0007669"/>
    <property type="project" value="InterPro"/>
</dbReference>
<evidence type="ECO:0008006" key="5">
    <source>
        <dbReference type="Google" id="ProtNLM"/>
    </source>
</evidence>
<reference evidence="3" key="1">
    <citation type="submission" date="2025-08" db="UniProtKB">
        <authorList>
            <consortium name="Ensembl"/>
        </authorList>
    </citation>
    <scope>IDENTIFICATION</scope>
</reference>
<dbReference type="CDD" id="cd22966">
    <property type="entry name" value="DD_DYDC-like"/>
    <property type="match status" value="1"/>
</dbReference>
<evidence type="ECO:0000313" key="3">
    <source>
        <dbReference type="Ensembl" id="ENSNMLP00000009820.1"/>
    </source>
</evidence>
<feature type="coiled-coil region" evidence="2">
    <location>
        <begin position="42"/>
        <end position="88"/>
    </location>
</feature>
<dbReference type="InterPro" id="IPR037856">
    <property type="entry name" value="Sdc1/DPY30"/>
</dbReference>